<dbReference type="GO" id="GO:0003729">
    <property type="term" value="F:mRNA binding"/>
    <property type="evidence" value="ECO:0007669"/>
    <property type="project" value="InterPro"/>
</dbReference>
<reference evidence="9 10" key="1">
    <citation type="journal article" date="2020" name="bioRxiv">
        <title>Sequence and annotation of 42 cannabis genomes reveals extensive copy number variation in cannabinoid synthesis and pathogen resistance genes.</title>
        <authorList>
            <person name="Mckernan K.J."/>
            <person name="Helbert Y."/>
            <person name="Kane L.T."/>
            <person name="Ebling H."/>
            <person name="Zhang L."/>
            <person name="Liu B."/>
            <person name="Eaton Z."/>
            <person name="Mclaughlin S."/>
            <person name="Kingan S."/>
            <person name="Baybayan P."/>
            <person name="Concepcion G."/>
            <person name="Jordan M."/>
            <person name="Riva A."/>
            <person name="Barbazuk W."/>
            <person name="Harkins T."/>
        </authorList>
    </citation>
    <scope>NUCLEOTIDE SEQUENCE [LARGE SCALE GENOMIC DNA]</scope>
    <source>
        <strain evidence="10">cv. Jamaican Lion 4</strain>
        <tissue evidence="9">Leaf</tissue>
    </source>
</reference>
<dbReference type="Proteomes" id="UP000583929">
    <property type="component" value="Unassembled WGS sequence"/>
</dbReference>
<dbReference type="SMART" id="SM00356">
    <property type="entry name" value="ZnF_C3H1"/>
    <property type="match status" value="2"/>
</dbReference>
<protein>
    <recommendedName>
        <fullName evidence="8">C3H1-type domain-containing protein</fullName>
    </recommendedName>
</protein>
<dbReference type="SUPFAM" id="SSF90229">
    <property type="entry name" value="CCCH zinc finger"/>
    <property type="match status" value="2"/>
</dbReference>
<feature type="compositionally biased region" description="Polar residues" evidence="7">
    <location>
        <begin position="221"/>
        <end position="234"/>
    </location>
</feature>
<dbReference type="PANTHER" id="PTHR12547:SF178">
    <property type="entry name" value="ZINC FINGER CCCH DOMAIN-CONTAINING PROTEIN 14"/>
    <property type="match status" value="1"/>
</dbReference>
<evidence type="ECO:0000256" key="1">
    <source>
        <dbReference type="ARBA" id="ARBA00022723"/>
    </source>
</evidence>
<dbReference type="InterPro" id="IPR000571">
    <property type="entry name" value="Znf_CCCH"/>
</dbReference>
<feature type="domain" description="C3H1-type" evidence="8">
    <location>
        <begin position="297"/>
        <end position="325"/>
    </location>
</feature>
<feature type="zinc finger region" description="C3H1-type" evidence="5">
    <location>
        <begin position="297"/>
        <end position="325"/>
    </location>
</feature>
<dbReference type="EMBL" id="JAATIQ010000270">
    <property type="protein sequence ID" value="KAF4365748.1"/>
    <property type="molecule type" value="Genomic_DNA"/>
</dbReference>
<feature type="region of interest" description="Disordered" evidence="7">
    <location>
        <begin position="177"/>
        <end position="278"/>
    </location>
</feature>
<feature type="compositionally biased region" description="Low complexity" evidence="7">
    <location>
        <begin position="266"/>
        <end position="276"/>
    </location>
</feature>
<feature type="region of interest" description="Disordered" evidence="7">
    <location>
        <begin position="1"/>
        <end position="21"/>
    </location>
</feature>
<keyword evidence="1 5" id="KW-0479">Metal-binding</keyword>
<evidence type="ECO:0000313" key="10">
    <source>
        <dbReference type="Proteomes" id="UP000583929"/>
    </source>
</evidence>
<proteinExistence type="predicted"/>
<keyword evidence="2" id="KW-0677">Repeat</keyword>
<dbReference type="Pfam" id="PF00642">
    <property type="entry name" value="zf-CCCH"/>
    <property type="match status" value="1"/>
</dbReference>
<feature type="compositionally biased region" description="Polar residues" evidence="7">
    <location>
        <begin position="241"/>
        <end position="258"/>
    </location>
</feature>
<evidence type="ECO:0000256" key="6">
    <source>
        <dbReference type="SAM" id="Coils"/>
    </source>
</evidence>
<gene>
    <name evidence="9" type="ORF">G4B88_020416</name>
</gene>
<dbReference type="GO" id="GO:0008270">
    <property type="term" value="F:zinc ion binding"/>
    <property type="evidence" value="ECO:0007669"/>
    <property type="project" value="UniProtKB-KW"/>
</dbReference>
<feature type="domain" description="C3H1-type" evidence="8">
    <location>
        <begin position="335"/>
        <end position="363"/>
    </location>
</feature>
<feature type="region of interest" description="Disordered" evidence="7">
    <location>
        <begin position="59"/>
        <end position="85"/>
    </location>
</feature>
<evidence type="ECO:0000259" key="8">
    <source>
        <dbReference type="PROSITE" id="PS50103"/>
    </source>
</evidence>
<organism evidence="9 10">
    <name type="scientific">Cannabis sativa</name>
    <name type="common">Hemp</name>
    <name type="synonym">Marijuana</name>
    <dbReference type="NCBI Taxonomy" id="3483"/>
    <lineage>
        <taxon>Eukaryota</taxon>
        <taxon>Viridiplantae</taxon>
        <taxon>Streptophyta</taxon>
        <taxon>Embryophyta</taxon>
        <taxon>Tracheophyta</taxon>
        <taxon>Spermatophyta</taxon>
        <taxon>Magnoliopsida</taxon>
        <taxon>eudicotyledons</taxon>
        <taxon>Gunneridae</taxon>
        <taxon>Pentapetalae</taxon>
        <taxon>rosids</taxon>
        <taxon>fabids</taxon>
        <taxon>Rosales</taxon>
        <taxon>Cannabaceae</taxon>
        <taxon>Cannabis</taxon>
    </lineage>
</organism>
<keyword evidence="10" id="KW-1185">Reference proteome</keyword>
<dbReference type="InterPro" id="IPR036855">
    <property type="entry name" value="Znf_CCCH_sf"/>
</dbReference>
<feature type="compositionally biased region" description="Polar residues" evidence="7">
    <location>
        <begin position="1"/>
        <end position="17"/>
    </location>
</feature>
<evidence type="ECO:0000313" key="9">
    <source>
        <dbReference type="EMBL" id="KAF4365748.1"/>
    </source>
</evidence>
<keyword evidence="3 5" id="KW-0863">Zinc-finger</keyword>
<dbReference type="Gene3D" id="4.10.1000.10">
    <property type="entry name" value="Zinc finger, CCCH-type"/>
    <property type="match status" value="2"/>
</dbReference>
<feature type="coiled-coil region" evidence="6">
    <location>
        <begin position="98"/>
        <end position="132"/>
    </location>
</feature>
<dbReference type="InterPro" id="IPR045877">
    <property type="entry name" value="ZFP36-like"/>
</dbReference>
<evidence type="ECO:0000256" key="4">
    <source>
        <dbReference type="ARBA" id="ARBA00022833"/>
    </source>
</evidence>
<comment type="caution">
    <text evidence="9">The sequence shown here is derived from an EMBL/GenBank/DDBJ whole genome shotgun (WGS) entry which is preliminary data.</text>
</comment>
<feature type="zinc finger region" description="C3H1-type" evidence="5">
    <location>
        <begin position="335"/>
        <end position="363"/>
    </location>
</feature>
<dbReference type="AlphaFoldDB" id="A0A7J6F566"/>
<evidence type="ECO:0000256" key="5">
    <source>
        <dbReference type="PROSITE-ProRule" id="PRU00723"/>
    </source>
</evidence>
<evidence type="ECO:0000256" key="2">
    <source>
        <dbReference type="ARBA" id="ARBA00022737"/>
    </source>
</evidence>
<dbReference type="PANTHER" id="PTHR12547">
    <property type="entry name" value="CCCH ZINC FINGER/TIS11-RELATED"/>
    <property type="match status" value="1"/>
</dbReference>
<keyword evidence="4 5" id="KW-0862">Zinc</keyword>
<sequence>MDNDSFPPSSETNTAAPNSPRFAMAVGSASNQTFTDISPDTRDFGTHFFSMYRATVQPQSPQIPSSLSLTPSTRSSSIGADGEENATERRLNLARLILESKENNYDLIQKHLQDLNKEVDFLRHENAELRSINSELLELISSRAAFRSLLLSSTNQSLIETFCSLDIGGLCSNTTTTTNNNTNDSSGLDDFSDISPTSVMETNRFERRNPDQRVTLPKSISVRSTGYQKVNPGSSREGPSRASTKPRTVPTQSVSGTQRVYVPGVNGTNGSSSSGGIQKEEQENLSGLEMEVYNQGMFKTELCNKWQQTGACPYGEHCQFAHGLDELRPVIRHPRYKTEICRMVLAGDPCPYGHRCHFRHSLTEQEKLMLPH</sequence>
<feature type="compositionally biased region" description="Low complexity" evidence="7">
    <location>
        <begin position="59"/>
        <end position="78"/>
    </location>
</feature>
<dbReference type="PROSITE" id="PS50103">
    <property type="entry name" value="ZF_C3H1"/>
    <property type="match status" value="2"/>
</dbReference>
<evidence type="ECO:0000256" key="7">
    <source>
        <dbReference type="SAM" id="MobiDB-lite"/>
    </source>
</evidence>
<accession>A0A7J6F566</accession>
<name>A0A7J6F566_CANSA</name>
<dbReference type="FunFam" id="4.10.1000.10:FF:000002">
    <property type="entry name" value="Zinc finger protein 36, C3H1 type-like 1"/>
    <property type="match status" value="1"/>
</dbReference>
<evidence type="ECO:0000256" key="3">
    <source>
        <dbReference type="ARBA" id="ARBA00022771"/>
    </source>
</evidence>
<dbReference type="FunFam" id="4.10.1000.10:FF:000001">
    <property type="entry name" value="zinc finger CCCH domain-containing protein 15-like"/>
    <property type="match status" value="1"/>
</dbReference>
<keyword evidence="6" id="KW-0175">Coiled coil</keyword>